<proteinExistence type="predicted"/>
<accession>A0A853LZ42</accession>
<dbReference type="Pfam" id="PF00583">
    <property type="entry name" value="Acetyltransf_1"/>
    <property type="match status" value="1"/>
</dbReference>
<dbReference type="EMBL" id="LZLG01000092">
    <property type="protein sequence ID" value="OBJ59349.1"/>
    <property type="molecule type" value="Genomic_DNA"/>
</dbReference>
<feature type="domain" description="N-acetyltransferase" evidence="1">
    <location>
        <begin position="1"/>
        <end position="146"/>
    </location>
</feature>
<reference evidence="2 3" key="1">
    <citation type="submission" date="2016-06" db="EMBL/GenBank/DDBJ databases">
        <authorList>
            <person name="Sutton G."/>
            <person name="Brinkac L."/>
            <person name="Sanka R."/>
            <person name="Adams M."/>
            <person name="Lau E."/>
            <person name="Garcia-Basteiro A."/>
            <person name="Lopez-Varela E."/>
            <person name="Palencia S."/>
        </authorList>
    </citation>
    <scope>NUCLEOTIDE SEQUENCE [LARGE SCALE GENOMIC DNA]</scope>
    <source>
        <strain evidence="2 3">1164983.0</strain>
    </source>
</reference>
<evidence type="ECO:0000313" key="2">
    <source>
        <dbReference type="EMBL" id="OBJ59349.1"/>
    </source>
</evidence>
<evidence type="ECO:0000313" key="3">
    <source>
        <dbReference type="Proteomes" id="UP000093894"/>
    </source>
</evidence>
<protein>
    <recommendedName>
        <fullName evidence="1">N-acetyltransferase domain-containing protein</fullName>
    </recommendedName>
</protein>
<name>A0A853LZ42_9MYCO</name>
<dbReference type="SUPFAM" id="SSF55729">
    <property type="entry name" value="Acyl-CoA N-acyltransferases (Nat)"/>
    <property type="match status" value="1"/>
</dbReference>
<organism evidence="2 3">
    <name type="scientific">Mycobacterium colombiense</name>
    <dbReference type="NCBI Taxonomy" id="339268"/>
    <lineage>
        <taxon>Bacteria</taxon>
        <taxon>Bacillati</taxon>
        <taxon>Actinomycetota</taxon>
        <taxon>Actinomycetes</taxon>
        <taxon>Mycobacteriales</taxon>
        <taxon>Mycobacteriaceae</taxon>
        <taxon>Mycobacterium</taxon>
        <taxon>Mycobacterium avium complex (MAC)</taxon>
    </lineage>
</organism>
<dbReference type="AlphaFoldDB" id="A0A853LZ42"/>
<dbReference type="Gene3D" id="3.40.630.30">
    <property type="match status" value="1"/>
</dbReference>
<dbReference type="GO" id="GO:0016747">
    <property type="term" value="F:acyltransferase activity, transferring groups other than amino-acyl groups"/>
    <property type="evidence" value="ECO:0007669"/>
    <property type="project" value="InterPro"/>
</dbReference>
<sequence length="159" mass="17219">MTDGAALVAMHGRCSPATRYSRWLAPSAIFPQRYLQSLLAGGNEHFAVIAVLDSRPGDVVGFASAALVSDGFRELGFLVEDRYQTRGIGSMMLESLIDLCGHHEGLCVSALADNYWLLGKLAKFGTVVSGMDHGIIHARVVRQPRELTSNVERVNCCAL</sequence>
<gene>
    <name evidence="2" type="ORF">A5628_00490</name>
</gene>
<dbReference type="Proteomes" id="UP000093894">
    <property type="component" value="Unassembled WGS sequence"/>
</dbReference>
<dbReference type="PROSITE" id="PS51186">
    <property type="entry name" value="GNAT"/>
    <property type="match status" value="1"/>
</dbReference>
<evidence type="ECO:0000259" key="1">
    <source>
        <dbReference type="PROSITE" id="PS51186"/>
    </source>
</evidence>
<dbReference type="InterPro" id="IPR016181">
    <property type="entry name" value="Acyl_CoA_acyltransferase"/>
</dbReference>
<dbReference type="InterPro" id="IPR000182">
    <property type="entry name" value="GNAT_dom"/>
</dbReference>
<comment type="caution">
    <text evidence="2">The sequence shown here is derived from an EMBL/GenBank/DDBJ whole genome shotgun (WGS) entry which is preliminary data.</text>
</comment>